<dbReference type="RefSeq" id="WP_183927840.1">
    <property type="nucleotide sequence ID" value="NZ_JACIGM010000012.1"/>
</dbReference>
<gene>
    <name evidence="1" type="ORF">GGE12_005037</name>
</gene>
<proteinExistence type="predicted"/>
<dbReference type="EMBL" id="JACIGM010000012">
    <property type="protein sequence ID" value="MBB4277234.1"/>
    <property type="molecule type" value="Genomic_DNA"/>
</dbReference>
<comment type="caution">
    <text evidence="1">The sequence shown here is derived from an EMBL/GenBank/DDBJ whole genome shotgun (WGS) entry which is preliminary data.</text>
</comment>
<dbReference type="Proteomes" id="UP000533641">
    <property type="component" value="Unassembled WGS sequence"/>
</dbReference>
<sequence length="82" mass="9124">MPNRPVQAAAEGMPMVCIEGLKTREAIEDHIERMIALLDQLDGDENMEPYLADTYPMWADREEDPAEAGIADKGALALIWPL</sequence>
<organism evidence="1 2">
    <name type="scientific">Rhizobium mongolense</name>
    <dbReference type="NCBI Taxonomy" id="57676"/>
    <lineage>
        <taxon>Bacteria</taxon>
        <taxon>Pseudomonadati</taxon>
        <taxon>Pseudomonadota</taxon>
        <taxon>Alphaproteobacteria</taxon>
        <taxon>Hyphomicrobiales</taxon>
        <taxon>Rhizobiaceae</taxon>
        <taxon>Rhizobium/Agrobacterium group</taxon>
        <taxon>Rhizobium</taxon>
    </lineage>
</organism>
<dbReference type="AlphaFoldDB" id="A0A7W6WGX5"/>
<evidence type="ECO:0000313" key="2">
    <source>
        <dbReference type="Proteomes" id="UP000533641"/>
    </source>
</evidence>
<accession>A0A7W6WGX5</accession>
<evidence type="ECO:0000313" key="1">
    <source>
        <dbReference type="EMBL" id="MBB4277234.1"/>
    </source>
</evidence>
<protein>
    <submittedName>
        <fullName evidence="1">Uncharacterized protein</fullName>
    </submittedName>
</protein>
<name>A0A7W6WGX5_9HYPH</name>
<reference evidence="1 2" key="1">
    <citation type="submission" date="2020-08" db="EMBL/GenBank/DDBJ databases">
        <title>Genomic Encyclopedia of Type Strains, Phase IV (KMG-V): Genome sequencing to study the core and pangenomes of soil and plant-associated prokaryotes.</title>
        <authorList>
            <person name="Whitman W."/>
        </authorList>
    </citation>
    <scope>NUCLEOTIDE SEQUENCE [LARGE SCALE GENOMIC DNA]</scope>
    <source>
        <strain evidence="1 2">SEMIA 402</strain>
    </source>
</reference>